<organism evidence="3 4">
    <name type="scientific">Coptis chinensis</name>
    <dbReference type="NCBI Taxonomy" id="261450"/>
    <lineage>
        <taxon>Eukaryota</taxon>
        <taxon>Viridiplantae</taxon>
        <taxon>Streptophyta</taxon>
        <taxon>Embryophyta</taxon>
        <taxon>Tracheophyta</taxon>
        <taxon>Spermatophyta</taxon>
        <taxon>Magnoliopsida</taxon>
        <taxon>Ranunculales</taxon>
        <taxon>Ranunculaceae</taxon>
        <taxon>Coptidoideae</taxon>
        <taxon>Coptis</taxon>
    </lineage>
</organism>
<dbReference type="GO" id="GO:0000724">
    <property type="term" value="P:double-strand break repair via homologous recombination"/>
    <property type="evidence" value="ECO:0007669"/>
    <property type="project" value="TreeGrafter"/>
</dbReference>
<reference evidence="3 4" key="1">
    <citation type="submission" date="2020-10" db="EMBL/GenBank/DDBJ databases">
        <title>The Coptis chinensis genome and diversification of protoberbering-type alkaloids.</title>
        <authorList>
            <person name="Wang B."/>
            <person name="Shu S."/>
            <person name="Song C."/>
            <person name="Liu Y."/>
        </authorList>
    </citation>
    <scope>NUCLEOTIDE SEQUENCE [LARGE SCALE GENOMIC DNA]</scope>
    <source>
        <strain evidence="3">HL-2020</strain>
        <tissue evidence="3">Leaf</tissue>
    </source>
</reference>
<dbReference type="InterPro" id="IPR027417">
    <property type="entry name" value="P-loop_NTPase"/>
</dbReference>
<dbReference type="GO" id="GO:0007131">
    <property type="term" value="P:reciprocal meiotic recombination"/>
    <property type="evidence" value="ECO:0007669"/>
    <property type="project" value="TreeGrafter"/>
</dbReference>
<proteinExistence type="predicted"/>
<comment type="caution">
    <text evidence="3">The sequence shown here is derived from an EMBL/GenBank/DDBJ whole genome shotgun (WGS) entry which is preliminary data.</text>
</comment>
<dbReference type="PANTHER" id="PTHR46457:SF1">
    <property type="entry name" value="DNA REPAIR PROTEIN RAD51 HOMOLOG 4"/>
    <property type="match status" value="1"/>
</dbReference>
<gene>
    <name evidence="3" type="ORF">IFM89_024052</name>
</gene>
<sequence>MPSLKSLETEHPIINPNFQQFCASHSIFTVEDFLITDMELLTAFAEKHSTSNQLKLVCLQTASSVACKYVDSVVFLDTCNSFTSRRVACFVDRLLNSSFNQATKNGVERAMNNIVCHSVFDIFGLLDVLNHLEFTLRSQGKTGGGKLRLLVIDSISSLITPVLGGGGAHVAL</sequence>
<dbReference type="SUPFAM" id="SSF52540">
    <property type="entry name" value="P-loop containing nucleoside triphosphate hydrolases"/>
    <property type="match status" value="1"/>
</dbReference>
<dbReference type="GO" id="GO:0000723">
    <property type="term" value="P:telomere maintenance"/>
    <property type="evidence" value="ECO:0007669"/>
    <property type="project" value="TreeGrafter"/>
</dbReference>
<dbReference type="GO" id="GO:0005815">
    <property type="term" value="C:microtubule organizing center"/>
    <property type="evidence" value="ECO:0007669"/>
    <property type="project" value="TreeGrafter"/>
</dbReference>
<dbReference type="GO" id="GO:0033063">
    <property type="term" value="C:Rad51B-Rad51C-Rad51D-XRCC2 complex"/>
    <property type="evidence" value="ECO:0007669"/>
    <property type="project" value="TreeGrafter"/>
</dbReference>
<dbReference type="GO" id="GO:0000400">
    <property type="term" value="F:four-way junction DNA binding"/>
    <property type="evidence" value="ECO:0007669"/>
    <property type="project" value="TreeGrafter"/>
</dbReference>
<dbReference type="GO" id="GO:0042148">
    <property type="term" value="P:DNA strand invasion"/>
    <property type="evidence" value="ECO:0007669"/>
    <property type="project" value="TreeGrafter"/>
</dbReference>
<evidence type="ECO:0000313" key="4">
    <source>
        <dbReference type="Proteomes" id="UP000631114"/>
    </source>
</evidence>
<evidence type="ECO:0000256" key="1">
    <source>
        <dbReference type="ARBA" id="ARBA00004123"/>
    </source>
</evidence>
<dbReference type="GO" id="GO:0003697">
    <property type="term" value="F:single-stranded DNA binding"/>
    <property type="evidence" value="ECO:0007669"/>
    <property type="project" value="TreeGrafter"/>
</dbReference>
<dbReference type="Proteomes" id="UP000631114">
    <property type="component" value="Unassembled WGS sequence"/>
</dbReference>
<name>A0A835HF72_9MAGN</name>
<dbReference type="GO" id="GO:0008094">
    <property type="term" value="F:ATP-dependent activity, acting on DNA"/>
    <property type="evidence" value="ECO:0007669"/>
    <property type="project" value="TreeGrafter"/>
</dbReference>
<evidence type="ECO:0000256" key="2">
    <source>
        <dbReference type="ARBA" id="ARBA00023242"/>
    </source>
</evidence>
<dbReference type="EMBL" id="JADFTS010000007">
    <property type="protein sequence ID" value="KAF9598065.1"/>
    <property type="molecule type" value="Genomic_DNA"/>
</dbReference>
<dbReference type="OrthoDB" id="336321at2759"/>
<dbReference type="PANTHER" id="PTHR46457">
    <property type="entry name" value="DNA REPAIR PROTEIN RAD51 HOMOLOG 4"/>
    <property type="match status" value="1"/>
</dbReference>
<accession>A0A835HF72</accession>
<dbReference type="AlphaFoldDB" id="A0A835HF72"/>
<keyword evidence="2" id="KW-0539">Nucleus</keyword>
<dbReference type="Gene3D" id="3.40.50.300">
    <property type="entry name" value="P-loop containing nucleotide triphosphate hydrolases"/>
    <property type="match status" value="1"/>
</dbReference>
<keyword evidence="4" id="KW-1185">Reference proteome</keyword>
<dbReference type="GO" id="GO:0005657">
    <property type="term" value="C:replication fork"/>
    <property type="evidence" value="ECO:0007669"/>
    <property type="project" value="TreeGrafter"/>
</dbReference>
<comment type="subcellular location">
    <subcellularLocation>
        <location evidence="1">Nucleus</location>
    </subcellularLocation>
</comment>
<evidence type="ECO:0000313" key="3">
    <source>
        <dbReference type="EMBL" id="KAF9598065.1"/>
    </source>
</evidence>
<protein>
    <recommendedName>
        <fullName evidence="5">DNA recombination and repair protein Rad51-like C-terminal domain-containing protein</fullName>
    </recommendedName>
</protein>
<evidence type="ECO:0008006" key="5">
    <source>
        <dbReference type="Google" id="ProtNLM"/>
    </source>
</evidence>
<dbReference type="InterPro" id="IPR051988">
    <property type="entry name" value="HRR_RAD51_Paralog"/>
</dbReference>